<dbReference type="Gene3D" id="3.30.420.40">
    <property type="match status" value="2"/>
</dbReference>
<accession>A0ABW2AL02</accession>
<keyword evidence="3" id="KW-1185">Reference proteome</keyword>
<comment type="similarity">
    <text evidence="1">Belongs to the ROK (NagC/XylR) family.</text>
</comment>
<proteinExistence type="inferred from homology"/>
<dbReference type="InterPro" id="IPR043129">
    <property type="entry name" value="ATPase_NBD"/>
</dbReference>
<sequence length="402" mass="41669">MPPGARSAARPEQIRRHNLSVVLRHVHLHGAVSRPELARSTGLNRSTIGALVGDLVELGMVIQANPTRSRDGAGRPPYLVVPRLGSVHVIAVDIDVARVQVAAVGLSGSVLGKIEWHLVGCDRSAVKVADRVAAAARELTAATGSTRVGVGVSLPAMIDNPRGIAVYAPNLQWSNEPVGDLLRERLDDHVVVGNDADLAALAEHRRGVAAGFADLVYVLGRVGVGGGVIIGGELLRGSRGYAGEIGHMSVQANGPVCHCGNRGCLEEYVGEAAILRAAGAAGIPSPELGTLFDRAGAGDEVAAEVVASIGQWLGRGLSNISHVLNPQAIVAGGHLAEVLRLAEPSLRIGLQRGMVTIGRAPITLLQGRIREAPLVGAAELAYERLLAAPDLMPTLVHSGPAE</sequence>
<comment type="caution">
    <text evidence="2">The sequence shown here is derived from an EMBL/GenBank/DDBJ whole genome shotgun (WGS) entry which is preliminary data.</text>
</comment>
<dbReference type="SUPFAM" id="SSF53067">
    <property type="entry name" value="Actin-like ATPase domain"/>
    <property type="match status" value="1"/>
</dbReference>
<dbReference type="EMBL" id="JBHSWH010000001">
    <property type="protein sequence ID" value="MFC6707517.1"/>
    <property type="molecule type" value="Genomic_DNA"/>
</dbReference>
<evidence type="ECO:0000313" key="3">
    <source>
        <dbReference type="Proteomes" id="UP001596298"/>
    </source>
</evidence>
<dbReference type="PANTHER" id="PTHR18964:SF149">
    <property type="entry name" value="BIFUNCTIONAL UDP-N-ACETYLGLUCOSAMINE 2-EPIMERASE_N-ACETYLMANNOSAMINE KINASE"/>
    <property type="match status" value="1"/>
</dbReference>
<evidence type="ECO:0000313" key="2">
    <source>
        <dbReference type="EMBL" id="MFC6707517.1"/>
    </source>
</evidence>
<name>A0ABW2AL02_9MICO</name>
<gene>
    <name evidence="2" type="ORF">ACFQDH_20300</name>
</gene>
<dbReference type="RefSeq" id="WP_382404186.1">
    <property type="nucleotide sequence ID" value="NZ_JBHSWH010000001.1"/>
</dbReference>
<reference evidence="3" key="1">
    <citation type="journal article" date="2019" name="Int. J. Syst. Evol. Microbiol.">
        <title>The Global Catalogue of Microorganisms (GCM) 10K type strain sequencing project: providing services to taxonomists for standard genome sequencing and annotation.</title>
        <authorList>
            <consortium name="The Broad Institute Genomics Platform"/>
            <consortium name="The Broad Institute Genome Sequencing Center for Infectious Disease"/>
            <person name="Wu L."/>
            <person name="Ma J."/>
        </authorList>
    </citation>
    <scope>NUCLEOTIDE SEQUENCE [LARGE SCALE GENOMIC DNA]</scope>
    <source>
        <strain evidence="3">CCUG 58127</strain>
    </source>
</reference>
<dbReference type="SUPFAM" id="SSF46785">
    <property type="entry name" value="Winged helix' DNA-binding domain"/>
    <property type="match status" value="1"/>
</dbReference>
<organism evidence="2 3">
    <name type="scientific">Flexivirga alba</name>
    <dbReference type="NCBI Taxonomy" id="702742"/>
    <lineage>
        <taxon>Bacteria</taxon>
        <taxon>Bacillati</taxon>
        <taxon>Actinomycetota</taxon>
        <taxon>Actinomycetes</taxon>
        <taxon>Micrococcales</taxon>
        <taxon>Dermacoccaceae</taxon>
        <taxon>Flexivirga</taxon>
    </lineage>
</organism>
<dbReference type="Pfam" id="PF00480">
    <property type="entry name" value="ROK"/>
    <property type="match status" value="1"/>
</dbReference>
<dbReference type="InterPro" id="IPR036388">
    <property type="entry name" value="WH-like_DNA-bd_sf"/>
</dbReference>
<dbReference type="Gene3D" id="1.10.10.10">
    <property type="entry name" value="Winged helix-like DNA-binding domain superfamily/Winged helix DNA-binding domain"/>
    <property type="match status" value="1"/>
</dbReference>
<dbReference type="PANTHER" id="PTHR18964">
    <property type="entry name" value="ROK (REPRESSOR, ORF, KINASE) FAMILY"/>
    <property type="match status" value="1"/>
</dbReference>
<dbReference type="InterPro" id="IPR036390">
    <property type="entry name" value="WH_DNA-bd_sf"/>
</dbReference>
<dbReference type="Proteomes" id="UP001596298">
    <property type="component" value="Unassembled WGS sequence"/>
</dbReference>
<protein>
    <submittedName>
        <fullName evidence="2">ROK family protein</fullName>
    </submittedName>
</protein>
<evidence type="ECO:0000256" key="1">
    <source>
        <dbReference type="ARBA" id="ARBA00006479"/>
    </source>
</evidence>
<dbReference type="InterPro" id="IPR000600">
    <property type="entry name" value="ROK"/>
</dbReference>